<name>Q5YSL4_NOCFA</name>
<dbReference type="RefSeq" id="WP_011210512.1">
    <property type="nucleotide sequence ID" value="NC_006361.1"/>
</dbReference>
<protein>
    <submittedName>
        <fullName evidence="1">Uncharacterized protein</fullName>
    </submittedName>
</protein>
<dbReference type="KEGG" id="nfa:NFA_39790"/>
<gene>
    <name evidence="1" type="ordered locus">NFA_39790</name>
</gene>
<proteinExistence type="predicted"/>
<evidence type="ECO:0000313" key="2">
    <source>
        <dbReference type="Proteomes" id="UP000006820"/>
    </source>
</evidence>
<sequence length="119" mass="13115">MTTHNIPLARGVLDYLRRNPIEHDQSSWMTCIAGHTIRIHGEHGLLRTGNPLTDGFQTVDFHTGRVEYTDDVAARLLGMTDEEAAGLFTSTNSDALDWLTDIVASYETIADARDGEVTA</sequence>
<organism evidence="1 2">
    <name type="scientific">Nocardia farcinica (strain IFM 10152)</name>
    <dbReference type="NCBI Taxonomy" id="247156"/>
    <lineage>
        <taxon>Bacteria</taxon>
        <taxon>Bacillati</taxon>
        <taxon>Actinomycetota</taxon>
        <taxon>Actinomycetes</taxon>
        <taxon>Mycobacteriales</taxon>
        <taxon>Nocardiaceae</taxon>
        <taxon>Nocardia</taxon>
    </lineage>
</organism>
<keyword evidence="2" id="KW-1185">Reference proteome</keyword>
<dbReference type="AlphaFoldDB" id="Q5YSL4"/>
<dbReference type="EMBL" id="AP006618">
    <property type="protein sequence ID" value="BAD58827.1"/>
    <property type="molecule type" value="Genomic_DNA"/>
</dbReference>
<dbReference type="Proteomes" id="UP000006820">
    <property type="component" value="Chromosome"/>
</dbReference>
<dbReference type="STRING" id="247156.NFA_39790"/>
<dbReference type="HOGENOM" id="CLU_2058928_0_0_11"/>
<evidence type="ECO:0000313" key="1">
    <source>
        <dbReference type="EMBL" id="BAD58827.1"/>
    </source>
</evidence>
<accession>Q5YSL4</accession>
<reference evidence="1 2" key="1">
    <citation type="journal article" date="2004" name="Proc. Natl. Acad. Sci. U.S.A.">
        <title>The complete genomic sequence of Nocardia farcinica IFM 10152.</title>
        <authorList>
            <person name="Ishikawa J."/>
            <person name="Yamashita A."/>
            <person name="Mikami Y."/>
            <person name="Hoshino Y."/>
            <person name="Kurita H."/>
            <person name="Hotta K."/>
            <person name="Shiba T."/>
            <person name="Hattori M."/>
        </authorList>
    </citation>
    <scope>NUCLEOTIDE SEQUENCE [LARGE SCALE GENOMIC DNA]</scope>
    <source>
        <strain evidence="1 2">IFM 10152</strain>
    </source>
</reference>
<dbReference type="GeneID" id="61134648"/>
<dbReference type="OrthoDB" id="4558809at2"/>